<accession>M5RSH9</accession>
<protein>
    <submittedName>
        <fullName evidence="1">Uncharacterized protein</fullName>
    </submittedName>
</protein>
<sequence length="52" mass="5695">MRSSTTSYFLNYQNATDLSLIQIGPACFPPSTCQNAFGSSETDWDIEGSITK</sequence>
<dbReference type="AlphaFoldDB" id="M5RSH9"/>
<organism evidence="1 2">
    <name type="scientific">Rhodopirellula maiorica SM1</name>
    <dbReference type="NCBI Taxonomy" id="1265738"/>
    <lineage>
        <taxon>Bacteria</taxon>
        <taxon>Pseudomonadati</taxon>
        <taxon>Planctomycetota</taxon>
        <taxon>Planctomycetia</taxon>
        <taxon>Pirellulales</taxon>
        <taxon>Pirellulaceae</taxon>
        <taxon>Novipirellula</taxon>
    </lineage>
</organism>
<reference evidence="1 2" key="1">
    <citation type="journal article" date="2013" name="Mar. Genomics">
        <title>Expression of sulfatases in Rhodopirellula baltica and the diversity of sulfatases in the genus Rhodopirellula.</title>
        <authorList>
            <person name="Wegner C.E."/>
            <person name="Richter-Heitmann T."/>
            <person name="Klindworth A."/>
            <person name="Klockow C."/>
            <person name="Richter M."/>
            <person name="Achstetter T."/>
            <person name="Glockner F.O."/>
            <person name="Harder J."/>
        </authorList>
    </citation>
    <scope>NUCLEOTIDE SEQUENCE [LARGE SCALE GENOMIC DNA]</scope>
    <source>
        <strain evidence="1 2">SM1</strain>
    </source>
</reference>
<proteinExistence type="predicted"/>
<dbReference type="Proteomes" id="UP000011991">
    <property type="component" value="Unassembled WGS sequence"/>
</dbReference>
<name>M5RSH9_9BACT</name>
<dbReference type="PATRIC" id="fig|1265738.3.peg.6128"/>
<evidence type="ECO:0000313" key="2">
    <source>
        <dbReference type="Proteomes" id="UP000011991"/>
    </source>
</evidence>
<comment type="caution">
    <text evidence="1">The sequence shown here is derived from an EMBL/GenBank/DDBJ whole genome shotgun (WGS) entry which is preliminary data.</text>
</comment>
<dbReference type="EMBL" id="ANOG01000891">
    <property type="protein sequence ID" value="EMI16919.1"/>
    <property type="molecule type" value="Genomic_DNA"/>
</dbReference>
<keyword evidence="2" id="KW-1185">Reference proteome</keyword>
<evidence type="ECO:0000313" key="1">
    <source>
        <dbReference type="EMBL" id="EMI16919.1"/>
    </source>
</evidence>
<gene>
    <name evidence="1" type="ORF">RMSM_06150</name>
</gene>